<dbReference type="InterPro" id="IPR036390">
    <property type="entry name" value="WH_DNA-bd_sf"/>
</dbReference>
<dbReference type="SUPFAM" id="SSF46785">
    <property type="entry name" value="Winged helix' DNA-binding domain"/>
    <property type="match status" value="1"/>
</dbReference>
<dbReference type="InterPro" id="IPR039422">
    <property type="entry name" value="MarR/SlyA-like"/>
</dbReference>
<dbReference type="GO" id="GO:0003677">
    <property type="term" value="F:DNA binding"/>
    <property type="evidence" value="ECO:0007669"/>
    <property type="project" value="UniProtKB-KW"/>
</dbReference>
<reference evidence="2 3" key="1">
    <citation type="submission" date="2019-02" db="EMBL/GenBank/DDBJ databases">
        <title>Genomic Encyclopedia of Type Strains, Phase IV (KMG-IV): sequencing the most valuable type-strain genomes for metagenomic binning, comparative biology and taxonomic classification.</title>
        <authorList>
            <person name="Goeker M."/>
        </authorList>
    </citation>
    <scope>NUCLEOTIDE SEQUENCE [LARGE SCALE GENOMIC DNA]</scope>
    <source>
        <strain evidence="2 3">DSM 18116</strain>
    </source>
</reference>
<feature type="domain" description="HTH marR-type" evidence="1">
    <location>
        <begin position="5"/>
        <end position="138"/>
    </location>
</feature>
<dbReference type="InterPro" id="IPR000835">
    <property type="entry name" value="HTH_MarR-typ"/>
</dbReference>
<dbReference type="Proteomes" id="UP000293874">
    <property type="component" value="Unassembled WGS sequence"/>
</dbReference>
<comment type="caution">
    <text evidence="2">The sequence shown here is derived from an EMBL/GenBank/DDBJ whole genome shotgun (WGS) entry which is preliminary data.</text>
</comment>
<dbReference type="SMART" id="SM00347">
    <property type="entry name" value="HTH_MARR"/>
    <property type="match status" value="1"/>
</dbReference>
<dbReference type="GO" id="GO:0003700">
    <property type="term" value="F:DNA-binding transcription factor activity"/>
    <property type="evidence" value="ECO:0007669"/>
    <property type="project" value="InterPro"/>
</dbReference>
<gene>
    <name evidence="2" type="ORF">EV199_3096</name>
</gene>
<dbReference type="PANTHER" id="PTHR33164">
    <property type="entry name" value="TRANSCRIPTIONAL REGULATOR, MARR FAMILY"/>
    <property type="match status" value="1"/>
</dbReference>
<name>A0A4Q7MR38_9BACT</name>
<dbReference type="AlphaFoldDB" id="A0A4Q7MR38"/>
<evidence type="ECO:0000313" key="3">
    <source>
        <dbReference type="Proteomes" id="UP000293874"/>
    </source>
</evidence>
<dbReference type="RefSeq" id="WP_130541722.1">
    <property type="nucleotide sequence ID" value="NZ_CP042431.1"/>
</dbReference>
<evidence type="ECO:0000259" key="1">
    <source>
        <dbReference type="PROSITE" id="PS50995"/>
    </source>
</evidence>
<organism evidence="2 3">
    <name type="scientific">Pseudobacter ginsenosidimutans</name>
    <dbReference type="NCBI Taxonomy" id="661488"/>
    <lineage>
        <taxon>Bacteria</taxon>
        <taxon>Pseudomonadati</taxon>
        <taxon>Bacteroidota</taxon>
        <taxon>Chitinophagia</taxon>
        <taxon>Chitinophagales</taxon>
        <taxon>Chitinophagaceae</taxon>
        <taxon>Pseudobacter</taxon>
    </lineage>
</organism>
<dbReference type="Pfam" id="PF12802">
    <property type="entry name" value="MarR_2"/>
    <property type="match status" value="1"/>
</dbReference>
<dbReference type="Gene3D" id="1.10.10.10">
    <property type="entry name" value="Winged helix-like DNA-binding domain superfamily/Winged helix DNA-binding domain"/>
    <property type="match status" value="1"/>
</dbReference>
<accession>A0A4Q7MR38</accession>
<dbReference type="PROSITE" id="PS50995">
    <property type="entry name" value="HTH_MARR_2"/>
    <property type="match status" value="1"/>
</dbReference>
<dbReference type="GO" id="GO:0006950">
    <property type="term" value="P:response to stress"/>
    <property type="evidence" value="ECO:0007669"/>
    <property type="project" value="TreeGrafter"/>
</dbReference>
<keyword evidence="3" id="KW-1185">Reference proteome</keyword>
<dbReference type="InterPro" id="IPR036388">
    <property type="entry name" value="WH-like_DNA-bd_sf"/>
</dbReference>
<keyword evidence="2" id="KW-0238">DNA-binding</keyword>
<dbReference type="EMBL" id="SGXA01000002">
    <property type="protein sequence ID" value="RZS71195.1"/>
    <property type="molecule type" value="Genomic_DNA"/>
</dbReference>
<evidence type="ECO:0000313" key="2">
    <source>
        <dbReference type="EMBL" id="RZS71195.1"/>
    </source>
</evidence>
<proteinExistence type="predicted"/>
<dbReference type="OrthoDB" id="1551170at2"/>
<dbReference type="PANTHER" id="PTHR33164:SF43">
    <property type="entry name" value="HTH-TYPE TRANSCRIPTIONAL REPRESSOR YETL"/>
    <property type="match status" value="1"/>
</dbReference>
<sequence>MKTSESKFRQCFYFASGALARIVEKMASDVWKKVDLSPSHAYVLLLVLDEPGMQPGAIAGQLHLTPSTITRLLEKLESKKLVVRTSEGKLTNVYPTPKAKELQPQLIACAEEFSQHYYKILGKEECDTLIDSITKMADQLDK</sequence>
<protein>
    <submittedName>
        <fullName evidence="2">DNA-binding MarR family transcriptional regulator</fullName>
    </submittedName>
</protein>